<evidence type="ECO:0000313" key="3">
    <source>
        <dbReference type="Proteomes" id="UP000054770"/>
    </source>
</evidence>
<name>A0A158KZX0_9BURK</name>
<gene>
    <name evidence="2" type="ORF">AWB68_07849</name>
</gene>
<dbReference type="EMBL" id="FCON02000206">
    <property type="protein sequence ID" value="SAL85941.1"/>
    <property type="molecule type" value="Genomic_DNA"/>
</dbReference>
<sequence length="41" mass="4414">MSLAGRWRLGFGSLALGVGWGGVGLLFTPFDALVFPWNLFS</sequence>
<keyword evidence="3" id="KW-1185">Reference proteome</keyword>
<dbReference type="AlphaFoldDB" id="A0A158KZX0"/>
<organism evidence="2 3">
    <name type="scientific">Caballeronia choica</name>
    <dbReference type="NCBI Taxonomy" id="326476"/>
    <lineage>
        <taxon>Bacteria</taxon>
        <taxon>Pseudomonadati</taxon>
        <taxon>Pseudomonadota</taxon>
        <taxon>Betaproteobacteria</taxon>
        <taxon>Burkholderiales</taxon>
        <taxon>Burkholderiaceae</taxon>
        <taxon>Caballeronia</taxon>
    </lineage>
</organism>
<feature type="transmembrane region" description="Helical" evidence="1">
    <location>
        <begin position="7"/>
        <end position="27"/>
    </location>
</feature>
<evidence type="ECO:0000313" key="2">
    <source>
        <dbReference type="EMBL" id="SAL85941.1"/>
    </source>
</evidence>
<keyword evidence="1" id="KW-0812">Transmembrane</keyword>
<accession>A0A158KZX0</accession>
<keyword evidence="1" id="KW-1133">Transmembrane helix</keyword>
<proteinExistence type="predicted"/>
<evidence type="ECO:0000256" key="1">
    <source>
        <dbReference type="SAM" id="Phobius"/>
    </source>
</evidence>
<dbReference type="Proteomes" id="UP000054770">
    <property type="component" value="Unassembled WGS sequence"/>
</dbReference>
<protein>
    <submittedName>
        <fullName evidence="2">Uncharacterized protein</fullName>
    </submittedName>
</protein>
<keyword evidence="1" id="KW-0472">Membrane</keyword>
<reference evidence="2" key="1">
    <citation type="submission" date="2016-01" db="EMBL/GenBank/DDBJ databases">
        <authorList>
            <person name="Peeters C."/>
        </authorList>
    </citation>
    <scope>NUCLEOTIDE SEQUENCE [LARGE SCALE GENOMIC DNA]</scope>
    <source>
        <strain evidence="2">LMG 22940</strain>
    </source>
</reference>
<comment type="caution">
    <text evidence="2">The sequence shown here is derived from an EMBL/GenBank/DDBJ whole genome shotgun (WGS) entry which is preliminary data.</text>
</comment>